<proteinExistence type="predicted"/>
<organism evidence="1 2">
    <name type="scientific">Catenovulum agarivorans DS-2</name>
    <dbReference type="NCBI Taxonomy" id="1328313"/>
    <lineage>
        <taxon>Bacteria</taxon>
        <taxon>Pseudomonadati</taxon>
        <taxon>Pseudomonadota</taxon>
        <taxon>Gammaproteobacteria</taxon>
        <taxon>Alteromonadales</taxon>
        <taxon>Alteromonadaceae</taxon>
        <taxon>Catenovulum</taxon>
    </lineage>
</organism>
<gene>
    <name evidence="1" type="ORF">DS2_15414</name>
</gene>
<reference evidence="1 2" key="1">
    <citation type="journal article" date="2014" name="Genome Announc.">
        <title>Draft Genome Sequence of the Agar-Degrading Bacterium Catenovulum sp. Strain DS-2, Isolated from Intestines of Haliotis diversicolor.</title>
        <authorList>
            <person name="Shan D."/>
            <person name="Li X."/>
            <person name="Gu Z."/>
            <person name="Wei G."/>
            <person name="Gao Z."/>
            <person name="Shao Z."/>
        </authorList>
    </citation>
    <scope>NUCLEOTIDE SEQUENCE [LARGE SCALE GENOMIC DNA]</scope>
    <source>
        <strain evidence="1 2">DS-2</strain>
    </source>
</reference>
<dbReference type="Proteomes" id="UP000019276">
    <property type="component" value="Unassembled WGS sequence"/>
</dbReference>
<accession>W7QTU8</accession>
<evidence type="ECO:0008006" key="3">
    <source>
        <dbReference type="Google" id="ProtNLM"/>
    </source>
</evidence>
<dbReference type="RefSeq" id="WP_035015741.1">
    <property type="nucleotide sequence ID" value="NZ_ARZY01000035.1"/>
</dbReference>
<comment type="caution">
    <text evidence="1">The sequence shown here is derived from an EMBL/GenBank/DDBJ whole genome shotgun (WGS) entry which is preliminary data.</text>
</comment>
<evidence type="ECO:0000313" key="1">
    <source>
        <dbReference type="EMBL" id="EWH08860.1"/>
    </source>
</evidence>
<dbReference type="AlphaFoldDB" id="W7QTU8"/>
<dbReference type="OrthoDB" id="6379961at2"/>
<keyword evidence="2" id="KW-1185">Reference proteome</keyword>
<dbReference type="EMBL" id="ARZY01000035">
    <property type="protein sequence ID" value="EWH08860.1"/>
    <property type="molecule type" value="Genomic_DNA"/>
</dbReference>
<evidence type="ECO:0000313" key="2">
    <source>
        <dbReference type="Proteomes" id="UP000019276"/>
    </source>
</evidence>
<name>W7QTU8_9ALTE</name>
<protein>
    <recommendedName>
        <fullName evidence="3">ParB/Sulfiredoxin domain-containing protein</fullName>
    </recommendedName>
</protein>
<sequence>MKRQITRRSFDSIGKEPTVADTTRRRFKSNKSTTTVLNNVLFNPLNSRIATSLLRRVNDSVINKFKLNELSETAALKCIDNWVGEVPANEVFSFIDGDTTEDFTSFGVDKSLVQDIRELYPLGSDEGLFIGKDFSLINIKDEKLNEIANAFLDSVIRVCENVKAGSLLQDKIKTMHIRGQKYLITGGGHRRAVALAYVDGWQSSQDIEVEATAETSLLDLYTENNSKESESKFERLLAQHRLYSFLKAKGATADEMRAKLQLSRSWYFKLIKILKRPVVIELIKKNPSILDSVGLESISKIIDSLSELEHDEAKFTQALEQSLSDFRAPVREETVEVSYETSTAKPSASKATIEKSVKKTNQLFSKVLKEQTSFSALFELIFPNENASTLSQEQQHEMLRSKLESLITKS</sequence>